<name>A0ABV5G245_9MICC</name>
<feature type="compositionally biased region" description="Basic residues" evidence="1">
    <location>
        <begin position="1"/>
        <end position="10"/>
    </location>
</feature>
<feature type="region of interest" description="Disordered" evidence="1">
    <location>
        <begin position="1"/>
        <end position="33"/>
    </location>
</feature>
<proteinExistence type="predicted"/>
<accession>A0ABV5G245</accession>
<comment type="caution">
    <text evidence="2">The sequence shown here is derived from an EMBL/GenBank/DDBJ whole genome shotgun (WGS) entry which is preliminary data.</text>
</comment>
<dbReference type="Proteomes" id="UP001589575">
    <property type="component" value="Unassembled WGS sequence"/>
</dbReference>
<gene>
    <name evidence="2" type="ORF">ACFFX0_18070</name>
</gene>
<evidence type="ECO:0000313" key="3">
    <source>
        <dbReference type="Proteomes" id="UP001589575"/>
    </source>
</evidence>
<reference evidence="2 3" key="1">
    <citation type="submission" date="2024-09" db="EMBL/GenBank/DDBJ databases">
        <authorList>
            <person name="Sun Q."/>
            <person name="Mori K."/>
        </authorList>
    </citation>
    <scope>NUCLEOTIDE SEQUENCE [LARGE SCALE GENOMIC DNA]</scope>
    <source>
        <strain evidence="2 3">CCM 7609</strain>
    </source>
</reference>
<protein>
    <submittedName>
        <fullName evidence="2">Uncharacterized protein</fullName>
    </submittedName>
</protein>
<keyword evidence="3" id="KW-1185">Reference proteome</keyword>
<sequence>MPPNASRRRPGCSTCTPSARTSSASTDPGYEHDSCRLHRRVSTSGVLVTRDVGLWRRLVGYSQSFLRNRTNSVSATASISARANG</sequence>
<evidence type="ECO:0000313" key="2">
    <source>
        <dbReference type="EMBL" id="MFB9073004.1"/>
    </source>
</evidence>
<evidence type="ECO:0000256" key="1">
    <source>
        <dbReference type="SAM" id="MobiDB-lite"/>
    </source>
</evidence>
<organism evidence="2 3">
    <name type="scientific">Citricoccus parietis</name>
    <dbReference type="NCBI Taxonomy" id="592307"/>
    <lineage>
        <taxon>Bacteria</taxon>
        <taxon>Bacillati</taxon>
        <taxon>Actinomycetota</taxon>
        <taxon>Actinomycetes</taxon>
        <taxon>Micrococcales</taxon>
        <taxon>Micrococcaceae</taxon>
        <taxon>Citricoccus</taxon>
    </lineage>
</organism>
<dbReference type="EMBL" id="JBHMFI010000001">
    <property type="protein sequence ID" value="MFB9073004.1"/>
    <property type="molecule type" value="Genomic_DNA"/>
</dbReference>
<feature type="compositionally biased region" description="Polar residues" evidence="1">
    <location>
        <begin position="13"/>
        <end position="26"/>
    </location>
</feature>